<evidence type="ECO:0000313" key="3">
    <source>
        <dbReference type="Proteomes" id="UP000693981"/>
    </source>
</evidence>
<evidence type="ECO:0000313" key="2">
    <source>
        <dbReference type="EMBL" id="KAG7397896.1"/>
    </source>
</evidence>
<comment type="caution">
    <text evidence="2">The sequence shown here is derived from an EMBL/GenBank/DDBJ whole genome shotgun (WGS) entry which is preliminary data.</text>
</comment>
<dbReference type="OrthoDB" id="70329at2759"/>
<dbReference type="EMBL" id="JAGDFL010000097">
    <property type="protein sequence ID" value="KAG7397896.1"/>
    <property type="molecule type" value="Genomic_DNA"/>
</dbReference>
<keyword evidence="3" id="KW-1185">Reference proteome</keyword>
<dbReference type="AlphaFoldDB" id="A0A8T1WWT9"/>
<evidence type="ECO:0000256" key="1">
    <source>
        <dbReference type="SAM" id="SignalP"/>
    </source>
</evidence>
<feature type="chain" id="PRO_5035759968" description="Elicitin" evidence="1">
    <location>
        <begin position="22"/>
        <end position="241"/>
    </location>
</feature>
<gene>
    <name evidence="2" type="ORF">PHYBOEH_012025</name>
</gene>
<keyword evidence="1" id="KW-0732">Signal</keyword>
<protein>
    <recommendedName>
        <fullName evidence="4">Elicitin</fullName>
    </recommendedName>
</protein>
<sequence length="241" mass="25562">MRALGIGYALGGVLVTYGVSAGQTSDLCTKTVAELQDLLVNKEQEQNGVEGNTLVTNDCKALVDANVMDLRTDEEQQSLCGNSCYGSINSKYKVLLDNDCFASNDTDKEASAKLQAAAYQIACQTNANGKYCIPMLGELVKAAGTSYDLCDDIVSELGCCFQSYRQYMLLGTPASVTTMDDTQNECTKAGVGGLDVMCSCSNNQNAFTSTTFCSYAMPSPSLGAQLIAIALVTLATVIAWQ</sequence>
<name>A0A8T1WWT9_9STRA</name>
<accession>A0A8T1WWT9</accession>
<feature type="signal peptide" evidence="1">
    <location>
        <begin position="1"/>
        <end position="21"/>
    </location>
</feature>
<organism evidence="2 3">
    <name type="scientific">Phytophthora boehmeriae</name>
    <dbReference type="NCBI Taxonomy" id="109152"/>
    <lineage>
        <taxon>Eukaryota</taxon>
        <taxon>Sar</taxon>
        <taxon>Stramenopiles</taxon>
        <taxon>Oomycota</taxon>
        <taxon>Peronosporomycetes</taxon>
        <taxon>Peronosporales</taxon>
        <taxon>Peronosporaceae</taxon>
        <taxon>Phytophthora</taxon>
    </lineage>
</organism>
<dbReference type="Proteomes" id="UP000693981">
    <property type="component" value="Unassembled WGS sequence"/>
</dbReference>
<reference evidence="2" key="1">
    <citation type="submission" date="2021-02" db="EMBL/GenBank/DDBJ databases">
        <authorList>
            <person name="Palmer J.M."/>
        </authorList>
    </citation>
    <scope>NUCLEOTIDE SEQUENCE</scope>
    <source>
        <strain evidence="2">SCRP23</strain>
    </source>
</reference>
<evidence type="ECO:0008006" key="4">
    <source>
        <dbReference type="Google" id="ProtNLM"/>
    </source>
</evidence>
<proteinExistence type="predicted"/>